<gene>
    <name evidence="9 12" type="primary">hisZ</name>
    <name evidence="12" type="ORF">F4Y08_02535</name>
</gene>
<evidence type="ECO:0000256" key="9">
    <source>
        <dbReference type="HAMAP-Rule" id="MF_00125"/>
    </source>
</evidence>
<dbReference type="SUPFAM" id="SSF55681">
    <property type="entry name" value="Class II aaRS and biotin synthetases"/>
    <property type="match status" value="1"/>
</dbReference>
<evidence type="ECO:0000259" key="11">
    <source>
        <dbReference type="PROSITE" id="PS50862"/>
    </source>
</evidence>
<dbReference type="InterPro" id="IPR004517">
    <property type="entry name" value="HisZ"/>
</dbReference>
<dbReference type="GO" id="GO:0016757">
    <property type="term" value="F:glycosyltransferase activity"/>
    <property type="evidence" value="ECO:0007669"/>
    <property type="project" value="UniProtKB-KW"/>
</dbReference>
<comment type="function">
    <text evidence="8 9">Required for the first step of histidine biosynthesis. May allow the feedback regulation of ATP phosphoribosyltransferase activity by histidine.</text>
</comment>
<proteinExistence type="inferred from homology"/>
<dbReference type="PROSITE" id="PS50862">
    <property type="entry name" value="AA_TRNA_LIGASE_II"/>
    <property type="match status" value="1"/>
</dbReference>
<dbReference type="InterPro" id="IPR006195">
    <property type="entry name" value="aa-tRNA-synth_II"/>
</dbReference>
<keyword evidence="6 9" id="KW-0028">Amino-acid biosynthesis</keyword>
<accession>A0A6B1DQY0</accession>
<organism evidence="12">
    <name type="scientific">Caldilineaceae bacterium SB0662_bin_9</name>
    <dbReference type="NCBI Taxonomy" id="2605258"/>
    <lineage>
        <taxon>Bacteria</taxon>
        <taxon>Bacillati</taxon>
        <taxon>Chloroflexota</taxon>
        <taxon>Caldilineae</taxon>
        <taxon>Caldilineales</taxon>
        <taxon>Caldilineaceae</taxon>
    </lineage>
</organism>
<comment type="pathway">
    <text evidence="2 9">Amino-acid biosynthesis; L-histidine biosynthesis; L-histidine from 5-phospho-alpha-D-ribose 1-diphosphate: step 1/9.</text>
</comment>
<evidence type="ECO:0000256" key="10">
    <source>
        <dbReference type="SAM" id="MobiDB-lite"/>
    </source>
</evidence>
<name>A0A6B1DQY0_9CHLR</name>
<evidence type="ECO:0000256" key="1">
    <source>
        <dbReference type="ARBA" id="ARBA00004496"/>
    </source>
</evidence>
<evidence type="ECO:0000256" key="5">
    <source>
        <dbReference type="ARBA" id="ARBA00022490"/>
    </source>
</evidence>
<comment type="subcellular location">
    <subcellularLocation>
        <location evidence="1 9">Cytoplasm</location>
    </subcellularLocation>
</comment>
<dbReference type="GO" id="GO:0004821">
    <property type="term" value="F:histidine-tRNA ligase activity"/>
    <property type="evidence" value="ECO:0007669"/>
    <property type="project" value="TreeGrafter"/>
</dbReference>
<dbReference type="PANTHER" id="PTHR43707:SF6">
    <property type="entry name" value="ATP PHOSPHORIBOSYLTRANSFERASE REGULATORY SUBUNIT"/>
    <property type="match status" value="1"/>
</dbReference>
<dbReference type="PANTHER" id="PTHR43707">
    <property type="entry name" value="HISTIDYL-TRNA SYNTHETASE"/>
    <property type="match status" value="1"/>
</dbReference>
<comment type="subunit">
    <text evidence="9">Heteromultimer composed of HisG and HisZ subunits.</text>
</comment>
<evidence type="ECO:0000256" key="2">
    <source>
        <dbReference type="ARBA" id="ARBA00004667"/>
    </source>
</evidence>
<dbReference type="InterPro" id="IPR004516">
    <property type="entry name" value="HisRS/HisZ"/>
</dbReference>
<dbReference type="GO" id="GO:0006427">
    <property type="term" value="P:histidyl-tRNA aminoacylation"/>
    <property type="evidence" value="ECO:0007669"/>
    <property type="project" value="TreeGrafter"/>
</dbReference>
<comment type="similarity">
    <text evidence="3 9">Belongs to the class-II aminoacyl-tRNA synthetase family. HisZ subfamily.</text>
</comment>
<dbReference type="GO" id="GO:0000105">
    <property type="term" value="P:L-histidine biosynthetic process"/>
    <property type="evidence" value="ECO:0007669"/>
    <property type="project" value="UniProtKB-UniRule"/>
</dbReference>
<protein>
    <recommendedName>
        <fullName evidence="4 9">ATP phosphoribosyltransferase regulatory subunit</fullName>
    </recommendedName>
</protein>
<dbReference type="Pfam" id="PF13393">
    <property type="entry name" value="tRNA-synt_His"/>
    <property type="match status" value="1"/>
</dbReference>
<sequence length="462" mass="50992">MNTENTLPAGGGRRPEATNRRHLPLGVREYLWQDARLRQQLETTVNRTFRTWGYNTVILPMFEFGDMLTTRTHAATHDRLYRFLDMEGRTLILRPDMTAAVARLVGTRLAGMEGPFRFCYAGSVFRHEETSGLEYQQEFRQAGIELVGSADAMADAEIMACMAAGLNACDLSDFRIVVGHADYYGGLLDALDPQPPDARQLRWAMHRKSEHALARFVESCRPSLRQRATLENLLTLQGSDVVGLLERAAGSCLNRRMESALLNLRELTEQLDAYGILERVTLDLAEYRNLEYYTGTTFEFLLPDSAAVAGSGGRYDELIGRFGRSRPAVGGILHLDRLVRAVHANQAPQALSPKPPLCLVGQTKSGVALESIGKLRQQGLDIVVHTDPLSESGMLGMGRSLGARVVADWCDQTQSFHVLACTLPECVGPMDLSRFGQLLASLQRTELSVPEPSNAITAGDDV</sequence>
<feature type="domain" description="Aminoacyl-transfer RNA synthetases class-II family profile" evidence="11">
    <location>
        <begin position="36"/>
        <end position="353"/>
    </location>
</feature>
<evidence type="ECO:0000256" key="3">
    <source>
        <dbReference type="ARBA" id="ARBA00005539"/>
    </source>
</evidence>
<comment type="miscellaneous">
    <text evidence="9">This function is generally fulfilled by the C-terminal part of HisG, which is missing in some bacteria such as this one.</text>
</comment>
<evidence type="ECO:0000256" key="4">
    <source>
        <dbReference type="ARBA" id="ARBA00020397"/>
    </source>
</evidence>
<dbReference type="InterPro" id="IPR041715">
    <property type="entry name" value="HisRS-like_core"/>
</dbReference>
<feature type="region of interest" description="Disordered" evidence="10">
    <location>
        <begin position="1"/>
        <end position="20"/>
    </location>
</feature>
<keyword evidence="12" id="KW-0808">Transferase</keyword>
<dbReference type="HAMAP" id="MF_00125">
    <property type="entry name" value="HisZ"/>
    <property type="match status" value="1"/>
</dbReference>
<dbReference type="AlphaFoldDB" id="A0A6B1DQY0"/>
<dbReference type="EMBL" id="VXPY01000013">
    <property type="protein sequence ID" value="MYD89205.1"/>
    <property type="molecule type" value="Genomic_DNA"/>
</dbReference>
<dbReference type="InterPro" id="IPR045864">
    <property type="entry name" value="aa-tRNA-synth_II/BPL/LPL"/>
</dbReference>
<dbReference type="NCBIfam" id="TIGR00443">
    <property type="entry name" value="hisZ_biosyn_reg"/>
    <property type="match status" value="1"/>
</dbReference>
<evidence type="ECO:0000256" key="8">
    <source>
        <dbReference type="ARBA" id="ARBA00025246"/>
    </source>
</evidence>
<keyword evidence="12" id="KW-0328">Glycosyltransferase</keyword>
<evidence type="ECO:0000256" key="7">
    <source>
        <dbReference type="ARBA" id="ARBA00023102"/>
    </source>
</evidence>
<dbReference type="CDD" id="cd00773">
    <property type="entry name" value="HisRS-like_core"/>
    <property type="match status" value="1"/>
</dbReference>
<evidence type="ECO:0000313" key="12">
    <source>
        <dbReference type="EMBL" id="MYD89205.1"/>
    </source>
</evidence>
<dbReference type="GO" id="GO:0005737">
    <property type="term" value="C:cytoplasm"/>
    <property type="evidence" value="ECO:0007669"/>
    <property type="project" value="UniProtKB-SubCell"/>
</dbReference>
<dbReference type="Gene3D" id="3.30.930.10">
    <property type="entry name" value="Bira Bifunctional Protein, Domain 2"/>
    <property type="match status" value="1"/>
</dbReference>
<evidence type="ECO:0000256" key="6">
    <source>
        <dbReference type="ARBA" id="ARBA00022605"/>
    </source>
</evidence>
<keyword evidence="5 9" id="KW-0963">Cytoplasm</keyword>
<comment type="caution">
    <text evidence="12">The sequence shown here is derived from an EMBL/GenBank/DDBJ whole genome shotgun (WGS) entry which is preliminary data.</text>
</comment>
<reference evidence="12" key="1">
    <citation type="submission" date="2019-09" db="EMBL/GenBank/DDBJ databases">
        <title>Characterisation of the sponge microbiome using genome-centric metagenomics.</title>
        <authorList>
            <person name="Engelberts J.P."/>
            <person name="Robbins S.J."/>
            <person name="De Goeij J.M."/>
            <person name="Aranda M."/>
            <person name="Bell S.C."/>
            <person name="Webster N.S."/>
        </authorList>
    </citation>
    <scope>NUCLEOTIDE SEQUENCE</scope>
    <source>
        <strain evidence="12">SB0662_bin_9</strain>
    </source>
</reference>
<keyword evidence="7 9" id="KW-0368">Histidine biosynthesis</keyword>
<dbReference type="UniPathway" id="UPA00031">
    <property type="reaction ID" value="UER00006"/>
</dbReference>